<gene>
    <name evidence="2" type="ORF">WOLCODRAFT_167300</name>
</gene>
<feature type="region of interest" description="Disordered" evidence="1">
    <location>
        <begin position="71"/>
        <end position="107"/>
    </location>
</feature>
<dbReference type="AlphaFoldDB" id="A0A2H3JKB4"/>
<reference evidence="2 3" key="1">
    <citation type="journal article" date="2012" name="Science">
        <title>The Paleozoic origin of enzymatic lignin decomposition reconstructed from 31 fungal genomes.</title>
        <authorList>
            <person name="Floudas D."/>
            <person name="Binder M."/>
            <person name="Riley R."/>
            <person name="Barry K."/>
            <person name="Blanchette R.A."/>
            <person name="Henrissat B."/>
            <person name="Martinez A.T."/>
            <person name="Otillar R."/>
            <person name="Spatafora J.W."/>
            <person name="Yadav J.S."/>
            <person name="Aerts A."/>
            <person name="Benoit I."/>
            <person name="Boyd A."/>
            <person name="Carlson A."/>
            <person name="Copeland A."/>
            <person name="Coutinho P.M."/>
            <person name="de Vries R.P."/>
            <person name="Ferreira P."/>
            <person name="Findley K."/>
            <person name="Foster B."/>
            <person name="Gaskell J."/>
            <person name="Glotzer D."/>
            <person name="Gorecki P."/>
            <person name="Heitman J."/>
            <person name="Hesse C."/>
            <person name="Hori C."/>
            <person name="Igarashi K."/>
            <person name="Jurgens J.A."/>
            <person name="Kallen N."/>
            <person name="Kersten P."/>
            <person name="Kohler A."/>
            <person name="Kuees U."/>
            <person name="Kumar T.K.A."/>
            <person name="Kuo A."/>
            <person name="LaButti K."/>
            <person name="Larrondo L.F."/>
            <person name="Lindquist E."/>
            <person name="Ling A."/>
            <person name="Lombard V."/>
            <person name="Lucas S."/>
            <person name="Lundell T."/>
            <person name="Martin R."/>
            <person name="McLaughlin D.J."/>
            <person name="Morgenstern I."/>
            <person name="Morin E."/>
            <person name="Murat C."/>
            <person name="Nagy L.G."/>
            <person name="Nolan M."/>
            <person name="Ohm R.A."/>
            <person name="Patyshakuliyeva A."/>
            <person name="Rokas A."/>
            <person name="Ruiz-Duenas F.J."/>
            <person name="Sabat G."/>
            <person name="Salamov A."/>
            <person name="Samejima M."/>
            <person name="Schmutz J."/>
            <person name="Slot J.C."/>
            <person name="St John F."/>
            <person name="Stenlid J."/>
            <person name="Sun H."/>
            <person name="Sun S."/>
            <person name="Syed K."/>
            <person name="Tsang A."/>
            <person name="Wiebenga A."/>
            <person name="Young D."/>
            <person name="Pisabarro A."/>
            <person name="Eastwood D.C."/>
            <person name="Martin F."/>
            <person name="Cullen D."/>
            <person name="Grigoriev I.V."/>
            <person name="Hibbett D.S."/>
        </authorList>
    </citation>
    <scope>NUCLEOTIDE SEQUENCE [LARGE SCALE GENOMIC DNA]</scope>
    <source>
        <strain evidence="2 3">MD-104</strain>
    </source>
</reference>
<name>A0A2H3JKB4_WOLCO</name>
<organism evidence="2 3">
    <name type="scientific">Wolfiporia cocos (strain MD-104)</name>
    <name type="common">Brown rot fungus</name>
    <dbReference type="NCBI Taxonomy" id="742152"/>
    <lineage>
        <taxon>Eukaryota</taxon>
        <taxon>Fungi</taxon>
        <taxon>Dikarya</taxon>
        <taxon>Basidiomycota</taxon>
        <taxon>Agaricomycotina</taxon>
        <taxon>Agaricomycetes</taxon>
        <taxon>Polyporales</taxon>
        <taxon>Phaeolaceae</taxon>
        <taxon>Wolfiporia</taxon>
    </lineage>
</organism>
<keyword evidence="3" id="KW-1185">Reference proteome</keyword>
<proteinExistence type="predicted"/>
<protein>
    <submittedName>
        <fullName evidence="2">Uncharacterized protein</fullName>
    </submittedName>
</protein>
<dbReference type="EMBL" id="KB467909">
    <property type="protein sequence ID" value="PCH37094.1"/>
    <property type="molecule type" value="Genomic_DNA"/>
</dbReference>
<evidence type="ECO:0000313" key="3">
    <source>
        <dbReference type="Proteomes" id="UP000218811"/>
    </source>
</evidence>
<dbReference type="Proteomes" id="UP000218811">
    <property type="component" value="Unassembled WGS sequence"/>
</dbReference>
<accession>A0A2H3JKB4</accession>
<evidence type="ECO:0000256" key="1">
    <source>
        <dbReference type="SAM" id="MobiDB-lite"/>
    </source>
</evidence>
<evidence type="ECO:0000313" key="2">
    <source>
        <dbReference type="EMBL" id="PCH37094.1"/>
    </source>
</evidence>
<sequence length="172" mass="19103">MPHKAIVYRSARTDARFSTDVSVHYRRQRQNDDLLATWHYVHAYHASRPAQDVRRPPFLAHHRAHDVLSPSFTHMSAPQPAFSRAGGARSRRQYAPRPGPHPRTPPVAYSFDRRGALFLARAGEADRSLRSGIFSSRNKAGAVQAMPAPRSQTILGLGYGLGRVVSTRATVA</sequence>